<reference evidence="3 4" key="2">
    <citation type="submission" date="2020-09" db="EMBL/GenBank/DDBJ databases">
        <authorList>
            <person name="Chen F.-J."/>
            <person name="Lee Y.-T."/>
        </authorList>
    </citation>
    <scope>NUCLEOTIDE SEQUENCE [LARGE SCALE GENOMIC DNA]</scope>
    <source>
        <strain evidence="3 4">AS72</strain>
    </source>
</reference>
<gene>
    <name evidence="3" type="ORF">IC795_17715</name>
</gene>
<feature type="domain" description="Polymerase/histidinol phosphatase N-terminal" evidence="2">
    <location>
        <begin position="13"/>
        <end position="84"/>
    </location>
</feature>
<feature type="coiled-coil region" evidence="1">
    <location>
        <begin position="514"/>
        <end position="551"/>
    </location>
</feature>
<dbReference type="InterPro" id="IPR027417">
    <property type="entry name" value="P-loop_NTPase"/>
</dbReference>
<keyword evidence="1" id="KW-0175">Coiled coil</keyword>
<reference evidence="4" key="1">
    <citation type="submission" date="2020-09" db="EMBL/GenBank/DDBJ databases">
        <title>Clinical and molecular characterization of Acinetobacter seifertii in Taiwan.</title>
        <authorList>
            <person name="Li L.-H."/>
            <person name="Yang Y.-S."/>
            <person name="Sun J.-R."/>
            <person name="Huang T.-W."/>
            <person name="Huang W.-C."/>
            <person name="Wang Y.-C."/>
            <person name="Kuo T.-H."/>
            <person name="Kuo S.-C."/>
            <person name="Chen T.-L."/>
        </authorList>
    </citation>
    <scope>NUCLEOTIDE SEQUENCE [LARGE SCALE GENOMIC DNA]</scope>
    <source>
        <strain evidence="4">AS72</strain>
    </source>
</reference>
<dbReference type="SUPFAM" id="SSF52540">
    <property type="entry name" value="P-loop containing nucleoside triphosphate hydrolases"/>
    <property type="match status" value="1"/>
</dbReference>
<dbReference type="SUPFAM" id="SSF89550">
    <property type="entry name" value="PHP domain-like"/>
    <property type="match status" value="1"/>
</dbReference>
<evidence type="ECO:0000259" key="2">
    <source>
        <dbReference type="SMART" id="SM00481"/>
    </source>
</evidence>
<dbReference type="GO" id="GO:0005524">
    <property type="term" value="F:ATP binding"/>
    <property type="evidence" value="ECO:0007669"/>
    <property type="project" value="InterPro"/>
</dbReference>
<dbReference type="Proteomes" id="UP000516745">
    <property type="component" value="Chromosome"/>
</dbReference>
<dbReference type="AlphaFoldDB" id="A0A7H2Q0V0"/>
<dbReference type="EMBL" id="CP061565">
    <property type="protein sequence ID" value="QNX08733.1"/>
    <property type="molecule type" value="Genomic_DNA"/>
</dbReference>
<dbReference type="InterPro" id="IPR054787">
    <property type="entry name" value="TrlF_ATPase"/>
</dbReference>
<dbReference type="NCBIfam" id="NF045780">
    <property type="entry name" value="TrlF_fam_ATP"/>
    <property type="match status" value="1"/>
</dbReference>
<accession>A0A7H2Q0V0</accession>
<evidence type="ECO:0000313" key="3">
    <source>
        <dbReference type="EMBL" id="QNX08733.1"/>
    </source>
</evidence>
<organism evidence="3 4">
    <name type="scientific">Acinetobacter seifertii</name>
    <dbReference type="NCBI Taxonomy" id="1530123"/>
    <lineage>
        <taxon>Bacteria</taxon>
        <taxon>Pseudomonadati</taxon>
        <taxon>Pseudomonadota</taxon>
        <taxon>Gammaproteobacteria</taxon>
        <taxon>Moraxellales</taxon>
        <taxon>Moraxellaceae</taxon>
        <taxon>Acinetobacter</taxon>
        <taxon>Acinetobacter calcoaceticus/baumannii complex</taxon>
    </lineage>
</organism>
<dbReference type="InterPro" id="IPR016195">
    <property type="entry name" value="Pol/histidinol_Pase-like"/>
</dbReference>
<name>A0A7H2Q0V0_9GAMM</name>
<sequence>MTVISKGSEWHIWDLHFHTPSSYDYKYKDVSNEEIINELEENKVKVVAITDHHIIDINRIVELQRLGKVKGITVLPGIEFLSNAKGKDPIHFIGIFSEECNLAHVWGQIQHKTNIHKIELDGLRENQVYCDLEDTIKLIKEWGGVVTIHAGQKHGSLENITNSLDHNIAQKKDIANLVDIFELGKETDQDTYNTHVFPRIEKRIPMIICSDNHNIRRYEIKQKLWIKGEPSFNGLKYALNEPQERFYIGEEPAILKRTRENKTKYISSLKISLDGSHDKNNIWFDDVEIPLNSELVTIIGHKGNGKSAISDILALCADGEHSGEYLFLHKDKFKKRGLAERFKASIEFLSNFKTSERKLNHTIDPTQQSLVRYLPQSYFEKVCNEIGKVEAFREEIEKVVYQYVPKEKKMGAESFRDLLDLKKKAIETEIASILERLRVCNKQIISLEDQSDPAFKENLKSKIKVKKEELETHRLNKPTEVLDPSLVSQSPENERKKVELLQYEKNRDDQITLKDHYEQNLKNCNRTKLEIENLIREINNKVIELKSCLENGLKLFEKLEINQIDILNVNFSENILRNKIAELDIKIDEYVALLDEANHESPIFKINKYQSLIESITSAFTGEQKAYQAYIDTIKEWRFKETEIIGSMEEVDSLTFLENKLNYIEQKLLIDLSLQRNARLEIVKEIYKKKAEIKNIYDEVKNGIDKQLAESDVSELNIASKLDCDQHFKKKILSNIRQNKVGSFYGGEEGGRILQDDLIGQTDWNDEDSVISFLENFIYYLEHDMRNNERKKTYIGGITQDRFDLYDYIFGLNFLNEHYDLQNNGKSLDQLSPGEKGALLLVFYLVLDKEDIPLIIDQPEDNLDNNSVAKVLVPFIKLAKKKRQIILVTHNPNLAVVADSEQVINVSLDKQNGYKFNFISGGIENQTINKQLLEVLEGTIPAFCLRKDKYSIT</sequence>
<protein>
    <recommendedName>
        <fullName evidence="2">Polymerase/histidinol phosphatase N-terminal domain-containing protein</fullName>
    </recommendedName>
</protein>
<proteinExistence type="predicted"/>
<dbReference type="Gene3D" id="3.40.50.300">
    <property type="entry name" value="P-loop containing nucleotide triphosphate hydrolases"/>
    <property type="match status" value="2"/>
</dbReference>
<dbReference type="InterPro" id="IPR003141">
    <property type="entry name" value="Pol/His_phosphatase_N"/>
</dbReference>
<dbReference type="GO" id="GO:0016887">
    <property type="term" value="F:ATP hydrolysis activity"/>
    <property type="evidence" value="ECO:0007669"/>
    <property type="project" value="InterPro"/>
</dbReference>
<evidence type="ECO:0000256" key="1">
    <source>
        <dbReference type="SAM" id="Coils"/>
    </source>
</evidence>
<dbReference type="SMART" id="SM00481">
    <property type="entry name" value="POLIIIAc"/>
    <property type="match status" value="1"/>
</dbReference>
<dbReference type="Gene3D" id="3.20.20.140">
    <property type="entry name" value="Metal-dependent hydrolases"/>
    <property type="match status" value="1"/>
</dbReference>
<evidence type="ECO:0000313" key="4">
    <source>
        <dbReference type="Proteomes" id="UP000516745"/>
    </source>
</evidence>